<feature type="compositionally biased region" description="Low complexity" evidence="1">
    <location>
        <begin position="16"/>
        <end position="26"/>
    </location>
</feature>
<name>A0A2T6ZSL4_TUBBO</name>
<protein>
    <submittedName>
        <fullName evidence="2">Uncharacterized protein</fullName>
    </submittedName>
</protein>
<organism evidence="2 3">
    <name type="scientific">Tuber borchii</name>
    <name type="common">White truffle</name>
    <dbReference type="NCBI Taxonomy" id="42251"/>
    <lineage>
        <taxon>Eukaryota</taxon>
        <taxon>Fungi</taxon>
        <taxon>Dikarya</taxon>
        <taxon>Ascomycota</taxon>
        <taxon>Pezizomycotina</taxon>
        <taxon>Pezizomycetes</taxon>
        <taxon>Pezizales</taxon>
        <taxon>Tuberaceae</taxon>
        <taxon>Tuber</taxon>
    </lineage>
</organism>
<evidence type="ECO:0000256" key="1">
    <source>
        <dbReference type="SAM" id="MobiDB-lite"/>
    </source>
</evidence>
<dbReference type="Proteomes" id="UP000244722">
    <property type="component" value="Unassembled WGS sequence"/>
</dbReference>
<feature type="compositionally biased region" description="Polar residues" evidence="1">
    <location>
        <begin position="44"/>
        <end position="54"/>
    </location>
</feature>
<evidence type="ECO:0000313" key="2">
    <source>
        <dbReference type="EMBL" id="PUU78468.1"/>
    </source>
</evidence>
<dbReference type="OrthoDB" id="5314674at2759"/>
<sequence length="91" mass="10111">MLRRPIANTLRSSPSLLLRATAQQARLPDERPSPQSTEQKHALNVQSEQSQYGMTETHGQKTELEENAPGSMPFVYPPTWNSFGAFVGAEL</sequence>
<dbReference type="AlphaFoldDB" id="A0A2T6ZSL4"/>
<accession>A0A2T6ZSL4</accession>
<keyword evidence="3" id="KW-1185">Reference proteome</keyword>
<reference evidence="2 3" key="1">
    <citation type="submission" date="2017-04" db="EMBL/GenBank/DDBJ databases">
        <title>Draft genome sequence of Tuber borchii Vittad., a whitish edible truffle.</title>
        <authorList>
            <consortium name="DOE Joint Genome Institute"/>
            <person name="Murat C."/>
            <person name="Kuo A."/>
            <person name="Barry K.W."/>
            <person name="Clum A."/>
            <person name="Dockter R.B."/>
            <person name="Fauchery L."/>
            <person name="Iotti M."/>
            <person name="Kohler A."/>
            <person name="Labutti K."/>
            <person name="Lindquist E.A."/>
            <person name="Lipzen A."/>
            <person name="Ohm R.A."/>
            <person name="Wang M."/>
            <person name="Grigoriev I.V."/>
            <person name="Zambonelli A."/>
            <person name="Martin F.M."/>
        </authorList>
    </citation>
    <scope>NUCLEOTIDE SEQUENCE [LARGE SCALE GENOMIC DNA]</scope>
    <source>
        <strain evidence="2 3">Tbo3840</strain>
    </source>
</reference>
<feature type="region of interest" description="Disordered" evidence="1">
    <location>
        <begin position="1"/>
        <end position="70"/>
    </location>
</feature>
<comment type="caution">
    <text evidence="2">The sequence shown here is derived from an EMBL/GenBank/DDBJ whole genome shotgun (WGS) entry which is preliminary data.</text>
</comment>
<gene>
    <name evidence="2" type="ORF">B9Z19DRAFT_1193298</name>
</gene>
<dbReference type="EMBL" id="NESQ01000118">
    <property type="protein sequence ID" value="PUU78468.1"/>
    <property type="molecule type" value="Genomic_DNA"/>
</dbReference>
<evidence type="ECO:0000313" key="3">
    <source>
        <dbReference type="Proteomes" id="UP000244722"/>
    </source>
</evidence>
<proteinExistence type="predicted"/>